<dbReference type="Pfam" id="PF00109">
    <property type="entry name" value="ketoacyl-synt"/>
    <property type="match status" value="1"/>
</dbReference>
<dbReference type="Gene3D" id="3.30.70.250">
    <property type="entry name" value="Malonyl-CoA ACP transacylase, ACP-binding"/>
    <property type="match status" value="2"/>
</dbReference>
<sequence>MSTGEGLLDRLPLPAGEGLLDRLPLPDKGLQVAVQGVAMNFPKAGNSLQSFWSLLLENADFTSEIPESRFASEKWTDLPRRAALLEDPFAFDAAEFGVTKAEVQSKDPQQFLLLETAQLGCEDAGMPLDDPSFSTAVFVGAMNGDYQEMVHESEIVPHFAAGAARSMLAASVSYAFDFRLQSMLLDTACSSGLVATHLGIQLVKHSPAVNHSGKPQTTRALCFGVNLLLNVKVWASLMSANMISDRCRSFCKSASGYGRGEGCGVLVLRARGQRDEEYAHVVGCHVSSDGRSASPITRPSVDSQMACMRSAWDSSLDGCQFVESHGTGTRVGDPVEGESLASVFGPNAGQVHVGAVKSNVNHLESAAAMAGVIKVLMCMKQRTVSPFGGGQWTDATSSFDFHRSGLALPAVEPTKWWPAPKEFHAGVNSFGFGGQNAHLALRRPCEEGALCAKAALPFLPAMICSAASQEGVEASLRKAKEELSAQAHCSQDTGDIEVRAGVAWALGRSNRKKRFRGSLLLGGKYSETTICDTHAIAAPPPIVFAFSGNGNLKAGMMKDACKLAVVQSKLKEINGLMESVVPELKAAGILDAEYDLNVLQWCESEEKEVPSEPGYSQVLLFACQVAQVAMWGRLGVAPEVVLAHSAGEVAAAVASGALTLKGGLTVALVRGGLQNRVCGGAMMSVRAGADQLKAMEVTATTSAEIACFNTPVSTTLSGSKDSIGAAQEMLRDKDVKTFLLNVPAAYHSSHMDEIVAEVAGALSGLSALEEEQLRAEAEAAEHDNAASGMDGELPESSVDIQTDDREKHCHIVSSVTGARIGKEELLKGSYWANSIRKPVRFVEAAEAARDLTGEHCVFLEIGPGNLVSSMIQQIPRAFQGAQGDAIVQQTQSKDSRLAFTVAKACAVLWALGHDVKWDVFYENAGVQGPSAWIMPSRTFNHASTFWPEPPINAMLRREGASATSVTCSHLHPYLGQPMTPGGTAGGNLRRYPLPISRERCPVVFDHCWGTRGNLKVLVPGAFWAECALSACCDMAGKSYAGRVHLEITFHEKCFVEGQRDMCVHVWSSGDFVIKDSGSGDLFASGRSADRADLQIGCTLQDVRSGTIDHRSRGPEELFQVLECNELHYGPLLRGLRSWRWQPDLKQGLMELQLDPALQAELDHCAISPALLDMFLQGLAFFLLDHDHRALPIGIRSMTVNRRAHPTRNFTAFIQFGREVHGVVPFHGGLCSETGELIAEIHEASAQLLLEDSRLEHVWSDSLWRLATRELEPQPKAPEPQRRVSVFCKRECPLKEAVLRHLERLQVRVEPHDLAAEPPLTETALLFLCSPTQRSAPEEAYEEMLEQLQGFCTLVRNASERAKHTALRPLWVITHRTPLAPGVADQTADDTGGSLYWGAIKNMINEEVLRDSSGASRLRVLEIATLSEDNLDVMSREVLGEPRWDCSELVVNNGKPHRLEVVAEKWSFAELCESTVVPVHLQSCGVASCELHVHGQKPLAVVTPSTGQLALHDGADDDNWIVDIIRVVLDGNEEGSHEQRPLRMREFRAVKGGQEGSEELVCCSPRTMAFGMQAVRSQLTVPVTELPDNQLSLAQLAVAHTILERVMRLKAVWPASKLRWSVASGADSLALALDALGPVMLDSFEPMQQGRIPSCHVLVTQESTYQAWSQQGLGLLAPDGILVVVSSSLPPKADVESLSSLPVQLEHVWTAQVFQHRALLGTVPQVRDLLRRAERKPKLKRQCSREEPDMASLWGGCRFRGVLSRDTALVPLSRPVHKLRGDGAYVVTGALRQTGLGFLTAEWLDQHGAQHLVLCGRSNPPHDLVATAREKFGQKVEFCKVDVCSSEDVKRAFSHLHVPVAGLFHSAAAFEDGMFLDKWDKDPGHLDVVLRSKVLGTMVLEEALSNCRSLETLVFFSSVVSVMGNWGQVAYGAANNFQDSLALFRRSRGKVCTSINWTSLKNIGVLARQDGMVDQLRQTRGFESLDRSTIGKALEAVLMLSRPQLAVAKFDWDIVQQSAMMENPLVRGRFQSLSEKFATTQPTTGSVASAGMSIEEVQTQMMTVLEEVLPPGCSPDLLQEQQSLPDLGMQSGDAITARQRLKDKLGLKIDLRLLLGTELSTSQLIQETAAAQLSAQ</sequence>
<dbReference type="GO" id="GO:0006633">
    <property type="term" value="P:fatty acid biosynthetic process"/>
    <property type="evidence" value="ECO:0007669"/>
    <property type="project" value="TreeGrafter"/>
</dbReference>
<dbReference type="InterPro" id="IPR049900">
    <property type="entry name" value="PKS_mFAS_DH"/>
</dbReference>
<dbReference type="Pfam" id="PF00698">
    <property type="entry name" value="Acyl_transf_1"/>
    <property type="match status" value="1"/>
</dbReference>
<dbReference type="SMART" id="SM00825">
    <property type="entry name" value="PKS_KS"/>
    <property type="match status" value="1"/>
</dbReference>
<dbReference type="InterPro" id="IPR014043">
    <property type="entry name" value="Acyl_transferase_dom"/>
</dbReference>
<dbReference type="PROSITE" id="PS52019">
    <property type="entry name" value="PKS_MFAS_DH"/>
    <property type="match status" value="1"/>
</dbReference>
<dbReference type="InterPro" id="IPR049551">
    <property type="entry name" value="PKS_DH_C"/>
</dbReference>
<dbReference type="InterPro" id="IPR020841">
    <property type="entry name" value="PKS_Beta-ketoAc_synthase_dom"/>
</dbReference>
<keyword evidence="1" id="KW-0596">Phosphopantetheine</keyword>
<dbReference type="PROSITE" id="PS52004">
    <property type="entry name" value="KS3_2"/>
    <property type="match status" value="1"/>
</dbReference>
<dbReference type="SUPFAM" id="SSF47336">
    <property type="entry name" value="ACP-like"/>
    <property type="match status" value="1"/>
</dbReference>
<dbReference type="InterPro" id="IPR014031">
    <property type="entry name" value="Ketoacyl_synth_C"/>
</dbReference>
<keyword evidence="3" id="KW-0808">Transferase</keyword>
<dbReference type="Pfam" id="PF14765">
    <property type="entry name" value="PS-DH"/>
    <property type="match status" value="1"/>
</dbReference>
<dbReference type="InterPro" id="IPR016039">
    <property type="entry name" value="Thiolase-like"/>
</dbReference>
<dbReference type="InterPro" id="IPR014030">
    <property type="entry name" value="Ketoacyl_synth_N"/>
</dbReference>
<dbReference type="InterPro" id="IPR057326">
    <property type="entry name" value="KR_dom"/>
</dbReference>
<dbReference type="Gene3D" id="3.40.366.10">
    <property type="entry name" value="Malonyl-Coenzyme A Acyl Carrier Protein, domain 2"/>
    <property type="match status" value="2"/>
</dbReference>
<feature type="region of interest" description="C-terminal hotdog fold" evidence="4">
    <location>
        <begin position="1107"/>
        <end position="1254"/>
    </location>
</feature>
<evidence type="ECO:0000259" key="6">
    <source>
        <dbReference type="PROSITE" id="PS52019"/>
    </source>
</evidence>
<keyword evidence="2" id="KW-0597">Phosphoprotein</keyword>
<dbReference type="EMBL" id="MT165588">
    <property type="protein sequence ID" value="QJU71779.1"/>
    <property type="molecule type" value="mRNA"/>
</dbReference>
<evidence type="ECO:0000256" key="3">
    <source>
        <dbReference type="ARBA" id="ARBA00022679"/>
    </source>
</evidence>
<dbReference type="InterPro" id="IPR050091">
    <property type="entry name" value="PKS_NRPS_Biosynth_Enz"/>
</dbReference>
<dbReference type="SUPFAM" id="SSF52151">
    <property type="entry name" value="FabD/lysophospholipase-like"/>
    <property type="match status" value="1"/>
</dbReference>
<dbReference type="InterPro" id="IPR016035">
    <property type="entry name" value="Acyl_Trfase/lysoPLipase"/>
</dbReference>
<dbReference type="PANTHER" id="PTHR43775">
    <property type="entry name" value="FATTY ACID SYNTHASE"/>
    <property type="match status" value="1"/>
</dbReference>
<proteinExistence type="evidence at transcript level"/>
<dbReference type="CDD" id="cd05274">
    <property type="entry name" value="KR_FAS_SDR_x"/>
    <property type="match status" value="1"/>
</dbReference>
<reference evidence="7" key="1">
    <citation type="journal article" date="2020" name="PLoS ONE">
        <title>Transcriptomic analysis of polyketide synthases in a highly ciguatoxic dinoflagellate, Gambierdiscus polynesiensis and low toxicity Gambierdiscus pacificus, from French Polynesia.</title>
        <authorList>
            <person name="Van Dolah F.M."/>
            <person name="Morey J.S."/>
            <person name="Milne S."/>
            <person name="Ung A."/>
            <person name="Anderson P.E."/>
            <person name="Chinain M."/>
        </authorList>
    </citation>
    <scope>NUCLEOTIDE SEQUENCE</scope>
</reference>
<feature type="active site" description="Proton acceptor; for dehydratase activity" evidence="4">
    <location>
        <position position="1006"/>
    </location>
</feature>
<dbReference type="InterPro" id="IPR013968">
    <property type="entry name" value="PKS_KR"/>
</dbReference>
<evidence type="ECO:0000256" key="4">
    <source>
        <dbReference type="PROSITE-ProRule" id="PRU01363"/>
    </source>
</evidence>
<dbReference type="SUPFAM" id="SSF53901">
    <property type="entry name" value="Thiolase-like"/>
    <property type="match status" value="1"/>
</dbReference>
<dbReference type="InterPro" id="IPR001227">
    <property type="entry name" value="Ac_transferase_dom_sf"/>
</dbReference>
<feature type="region of interest" description="N-terminal hotdog fold" evidence="4">
    <location>
        <begin position="971"/>
        <end position="1094"/>
    </location>
</feature>
<dbReference type="Pfam" id="PF08659">
    <property type="entry name" value="KR"/>
    <property type="match status" value="1"/>
</dbReference>
<dbReference type="GO" id="GO:0004312">
    <property type="term" value="F:fatty acid synthase activity"/>
    <property type="evidence" value="ECO:0007669"/>
    <property type="project" value="TreeGrafter"/>
</dbReference>
<feature type="domain" description="Ketosynthase family 3 (KS3)" evidence="5">
    <location>
        <begin position="29"/>
        <end position="443"/>
    </location>
</feature>
<evidence type="ECO:0000313" key="7">
    <source>
        <dbReference type="EMBL" id="QJU71779.1"/>
    </source>
</evidence>
<dbReference type="InterPro" id="IPR016036">
    <property type="entry name" value="Malonyl_transacylase_ACP-bd"/>
</dbReference>
<organism evidence="7">
    <name type="scientific">Gambierdiscus polynesiensis</name>
    <dbReference type="NCBI Taxonomy" id="439318"/>
    <lineage>
        <taxon>Eukaryota</taxon>
        <taxon>Sar</taxon>
        <taxon>Alveolata</taxon>
        <taxon>Dinophyceae</taxon>
        <taxon>Gonyaulacales</taxon>
        <taxon>Pyrocystaceae</taxon>
        <taxon>Gambierdiscus</taxon>
    </lineage>
</organism>
<dbReference type="InterPro" id="IPR036291">
    <property type="entry name" value="NAD(P)-bd_dom_sf"/>
</dbReference>
<evidence type="ECO:0000256" key="2">
    <source>
        <dbReference type="ARBA" id="ARBA00022553"/>
    </source>
</evidence>
<dbReference type="PANTHER" id="PTHR43775:SF37">
    <property type="entry name" value="SI:DKEY-61P9.11"/>
    <property type="match status" value="1"/>
</dbReference>
<dbReference type="SMART" id="SM00827">
    <property type="entry name" value="PKS_AT"/>
    <property type="match status" value="1"/>
</dbReference>
<dbReference type="Pfam" id="PF02801">
    <property type="entry name" value="Ketoacyl-synt_C"/>
    <property type="match status" value="1"/>
</dbReference>
<dbReference type="InterPro" id="IPR042104">
    <property type="entry name" value="PKS_dehydratase_sf"/>
</dbReference>
<dbReference type="InterPro" id="IPR036736">
    <property type="entry name" value="ACP-like_sf"/>
</dbReference>
<feature type="domain" description="PKS/mFAS DH" evidence="6">
    <location>
        <begin position="971"/>
        <end position="1254"/>
    </location>
</feature>
<dbReference type="Gene3D" id="3.10.129.110">
    <property type="entry name" value="Polyketide synthase dehydratase"/>
    <property type="match status" value="1"/>
</dbReference>
<evidence type="ECO:0000259" key="5">
    <source>
        <dbReference type="PROSITE" id="PS52004"/>
    </source>
</evidence>
<dbReference type="SMART" id="SM00822">
    <property type="entry name" value="PKS_KR"/>
    <property type="match status" value="1"/>
</dbReference>
<accession>A0A6M5KDL9</accession>
<name>A0A6M5KDL9_9DINO</name>
<dbReference type="CDD" id="cd00833">
    <property type="entry name" value="PKS"/>
    <property type="match status" value="1"/>
</dbReference>
<feature type="active site" description="Proton donor; for dehydratase activity" evidence="4">
    <location>
        <position position="1172"/>
    </location>
</feature>
<dbReference type="Gene3D" id="3.30.70.3290">
    <property type="match status" value="1"/>
</dbReference>
<dbReference type="Gene3D" id="3.40.50.720">
    <property type="entry name" value="NAD(P)-binding Rossmann-like Domain"/>
    <property type="match status" value="1"/>
</dbReference>
<dbReference type="SUPFAM" id="SSF55048">
    <property type="entry name" value="Probable ACP-binding domain of malonyl-CoA ACP transacylase"/>
    <property type="match status" value="1"/>
</dbReference>
<protein>
    <submittedName>
        <fullName evidence="7">Type I polyketide sythase</fullName>
    </submittedName>
</protein>
<evidence type="ECO:0000256" key="1">
    <source>
        <dbReference type="ARBA" id="ARBA00022450"/>
    </source>
</evidence>
<dbReference type="SUPFAM" id="SSF51735">
    <property type="entry name" value="NAD(P)-binding Rossmann-fold domains"/>
    <property type="match status" value="1"/>
</dbReference>
<dbReference type="Gene3D" id="3.40.47.10">
    <property type="match status" value="1"/>
</dbReference>